<feature type="region of interest" description="Disordered" evidence="1">
    <location>
        <begin position="561"/>
        <end position="594"/>
    </location>
</feature>
<evidence type="ECO:0000313" key="5">
    <source>
        <dbReference type="Proteomes" id="UP000186922"/>
    </source>
</evidence>
<name>A0A1D1V2J2_RAMVA</name>
<gene>
    <name evidence="4" type="primary">RvY_07476-1</name>
    <name evidence="4" type="synonym">RvY_07476.1</name>
    <name evidence="4" type="ORF">RvY_07476</name>
</gene>
<feature type="region of interest" description="Disordered" evidence="1">
    <location>
        <begin position="388"/>
        <end position="425"/>
    </location>
</feature>
<evidence type="ECO:0000256" key="2">
    <source>
        <dbReference type="SAM" id="Phobius"/>
    </source>
</evidence>
<dbReference type="OrthoDB" id="10072265at2759"/>
<sequence>MLPKLFSLIVSILLLSTQIRCQEEAPLDPDGTGPVDVPNTKTPEVDAVEPEVTPGPAADVVEAGAATAPLVEDQSTVDPLPTLQPVAPESAAIPTYAVVEEATVTTPAPAEVVEEASTVADVTEETVTGETTTVDTTAATVLATATLVPDTTTGIVIIAAPVAAVSPDAFPEDATDSSSSTTTGTSTTVAGFVPIIGVAPVLGKTDLAEEPETPVDVEEAVVDDTTTPVPILISAVPVAETTTKSSSPILFGSAGSGPETGAAGEAEPKWAPGPTWSSTPLPVIPITDRRLGFASRWEGFKSWINQWGLLLFGLLLLLLIILVMIYACCCMKKAAAPVEKERIDIERTERLRPVDLLRQSDKSYQEDLSSGTVVQSYRETTTTIRETGQGAPLGAGTPHNSFAQVPSTHSGGIENQNFRATPNSGTGYKFINPRHLDSGVIAHSPTPPPSYGDRRLDVPPNRLSSRDVIFASRAPTAVSAEAPSVPLHSGTLERDASLDRDRPVLRGGNPDRSSSPRPYSVHRTTLLITPSVNRDPDQPFNPAEQNSGLTYSDYVGMIRGEPSDFGQYSPDRRPLPAYSSSGRLLRENNTESQV</sequence>
<evidence type="ECO:0008006" key="6">
    <source>
        <dbReference type="Google" id="ProtNLM"/>
    </source>
</evidence>
<feature type="compositionally biased region" description="Basic and acidic residues" evidence="1">
    <location>
        <begin position="584"/>
        <end position="594"/>
    </location>
</feature>
<keyword evidence="2" id="KW-0812">Transmembrane</keyword>
<feature type="compositionally biased region" description="Polar residues" evidence="1">
    <location>
        <begin position="511"/>
        <end position="523"/>
    </location>
</feature>
<feature type="region of interest" description="Disordered" evidence="1">
    <location>
        <begin position="247"/>
        <end position="274"/>
    </location>
</feature>
<feature type="chain" id="PRO_5008897967" description="SEA domain-containing protein" evidence="3">
    <location>
        <begin position="22"/>
        <end position="594"/>
    </location>
</feature>
<keyword evidence="2" id="KW-1133">Transmembrane helix</keyword>
<reference evidence="4 5" key="1">
    <citation type="journal article" date="2016" name="Nat. Commun.">
        <title>Extremotolerant tardigrade genome and improved radiotolerance of human cultured cells by tardigrade-unique protein.</title>
        <authorList>
            <person name="Hashimoto T."/>
            <person name="Horikawa D.D."/>
            <person name="Saito Y."/>
            <person name="Kuwahara H."/>
            <person name="Kozuka-Hata H."/>
            <person name="Shin-I T."/>
            <person name="Minakuchi Y."/>
            <person name="Ohishi K."/>
            <person name="Motoyama A."/>
            <person name="Aizu T."/>
            <person name="Enomoto A."/>
            <person name="Kondo K."/>
            <person name="Tanaka S."/>
            <person name="Hara Y."/>
            <person name="Koshikawa S."/>
            <person name="Sagara H."/>
            <person name="Miura T."/>
            <person name="Yokobori S."/>
            <person name="Miyagawa K."/>
            <person name="Suzuki Y."/>
            <person name="Kubo T."/>
            <person name="Oyama M."/>
            <person name="Kohara Y."/>
            <person name="Fujiyama A."/>
            <person name="Arakawa K."/>
            <person name="Katayama T."/>
            <person name="Toyoda A."/>
            <person name="Kunieda T."/>
        </authorList>
    </citation>
    <scope>NUCLEOTIDE SEQUENCE [LARGE SCALE GENOMIC DNA]</scope>
    <source>
        <strain evidence="4 5">YOKOZUNA-1</strain>
    </source>
</reference>
<feature type="compositionally biased region" description="Polar residues" evidence="1">
    <location>
        <begin position="398"/>
        <end position="425"/>
    </location>
</feature>
<feature type="compositionally biased region" description="Basic and acidic residues" evidence="1">
    <location>
        <begin position="491"/>
        <end position="504"/>
    </location>
</feature>
<comment type="caution">
    <text evidence="4">The sequence shown here is derived from an EMBL/GenBank/DDBJ whole genome shotgun (WGS) entry which is preliminary data.</text>
</comment>
<feature type="region of interest" description="Disordered" evidence="1">
    <location>
        <begin position="477"/>
        <end position="523"/>
    </location>
</feature>
<evidence type="ECO:0000313" key="4">
    <source>
        <dbReference type="EMBL" id="GAU95961.1"/>
    </source>
</evidence>
<dbReference type="EMBL" id="BDGG01000003">
    <property type="protein sequence ID" value="GAU95961.1"/>
    <property type="molecule type" value="Genomic_DNA"/>
</dbReference>
<organism evidence="4 5">
    <name type="scientific">Ramazzottius varieornatus</name>
    <name type="common">Water bear</name>
    <name type="synonym">Tardigrade</name>
    <dbReference type="NCBI Taxonomy" id="947166"/>
    <lineage>
        <taxon>Eukaryota</taxon>
        <taxon>Metazoa</taxon>
        <taxon>Ecdysozoa</taxon>
        <taxon>Tardigrada</taxon>
        <taxon>Eutardigrada</taxon>
        <taxon>Parachela</taxon>
        <taxon>Hypsibioidea</taxon>
        <taxon>Ramazzottiidae</taxon>
        <taxon>Ramazzottius</taxon>
    </lineage>
</organism>
<proteinExistence type="predicted"/>
<feature type="signal peptide" evidence="3">
    <location>
        <begin position="1"/>
        <end position="21"/>
    </location>
</feature>
<evidence type="ECO:0000256" key="3">
    <source>
        <dbReference type="SAM" id="SignalP"/>
    </source>
</evidence>
<protein>
    <recommendedName>
        <fullName evidence="6">SEA domain-containing protein</fullName>
    </recommendedName>
</protein>
<keyword evidence="2" id="KW-0472">Membrane</keyword>
<dbReference type="Proteomes" id="UP000186922">
    <property type="component" value="Unassembled WGS sequence"/>
</dbReference>
<dbReference type="AlphaFoldDB" id="A0A1D1V2J2"/>
<feature type="transmembrane region" description="Helical" evidence="2">
    <location>
        <begin position="307"/>
        <end position="329"/>
    </location>
</feature>
<evidence type="ECO:0000256" key="1">
    <source>
        <dbReference type="SAM" id="MobiDB-lite"/>
    </source>
</evidence>
<feature type="region of interest" description="Disordered" evidence="1">
    <location>
        <begin position="438"/>
        <end position="460"/>
    </location>
</feature>
<keyword evidence="5" id="KW-1185">Reference proteome</keyword>
<keyword evidence="3" id="KW-0732">Signal</keyword>
<accession>A0A1D1V2J2</accession>